<dbReference type="SUPFAM" id="SSF48295">
    <property type="entry name" value="TrpR-like"/>
    <property type="match status" value="1"/>
</dbReference>
<reference evidence="2 3" key="1">
    <citation type="journal article" date="2019" name="Nat. Med.">
        <title>A library of human gut bacterial isolates paired with longitudinal multiomics data enables mechanistic microbiome research.</title>
        <authorList>
            <person name="Poyet M."/>
            <person name="Groussin M."/>
            <person name="Gibbons S.M."/>
            <person name="Avila-Pacheco J."/>
            <person name="Jiang X."/>
            <person name="Kearney S.M."/>
            <person name="Perrotta A.R."/>
            <person name="Berdy B."/>
            <person name="Zhao S."/>
            <person name="Lieberman T.D."/>
            <person name="Swanson P.K."/>
            <person name="Smith M."/>
            <person name="Roesemann S."/>
            <person name="Alexander J.E."/>
            <person name="Rich S.A."/>
            <person name="Livny J."/>
            <person name="Vlamakis H."/>
            <person name="Clish C."/>
            <person name="Bullock K."/>
            <person name="Deik A."/>
            <person name="Scott J."/>
            <person name="Pierce K.A."/>
            <person name="Xavier R.J."/>
            <person name="Alm E.J."/>
        </authorList>
    </citation>
    <scope>NUCLEOTIDE SEQUENCE [LARGE SCALE GENOMIC DNA]</scope>
    <source>
        <strain evidence="2 3">BIOML-A2</strain>
    </source>
</reference>
<dbReference type="Gene3D" id="1.10.10.10">
    <property type="entry name" value="Winged helix-like DNA-binding domain superfamily/Winged helix DNA-binding domain"/>
    <property type="match status" value="1"/>
</dbReference>
<evidence type="ECO:0000259" key="1">
    <source>
        <dbReference type="Pfam" id="PF13518"/>
    </source>
</evidence>
<organism evidence="2 3">
    <name type="scientific">Flavonifractor plautii</name>
    <name type="common">Fusobacterium plautii</name>
    <dbReference type="NCBI Taxonomy" id="292800"/>
    <lineage>
        <taxon>Bacteria</taxon>
        <taxon>Bacillati</taxon>
        <taxon>Bacillota</taxon>
        <taxon>Clostridia</taxon>
        <taxon>Eubacteriales</taxon>
        <taxon>Oscillospiraceae</taxon>
        <taxon>Flavonifractor</taxon>
    </lineage>
</organism>
<gene>
    <name evidence="2" type="ORF">GKE97_23765</name>
</gene>
<dbReference type="EMBL" id="WKPR01000041">
    <property type="protein sequence ID" value="MSB22483.1"/>
    <property type="molecule type" value="Genomic_DNA"/>
</dbReference>
<accession>A0A6I2RAA8</accession>
<protein>
    <submittedName>
        <fullName evidence="2">Helix-turn-helix domain-containing protein</fullName>
    </submittedName>
</protein>
<dbReference type="InterPro" id="IPR036388">
    <property type="entry name" value="WH-like_DNA-bd_sf"/>
</dbReference>
<evidence type="ECO:0000313" key="2">
    <source>
        <dbReference type="EMBL" id="MSB22483.1"/>
    </source>
</evidence>
<feature type="non-terminal residue" evidence="2">
    <location>
        <position position="49"/>
    </location>
</feature>
<name>A0A6I2RAA8_FLAPL</name>
<dbReference type="AlphaFoldDB" id="A0A6I2RAA8"/>
<comment type="caution">
    <text evidence="2">The sequence shown here is derived from an EMBL/GenBank/DDBJ whole genome shotgun (WGS) entry which is preliminary data.</text>
</comment>
<dbReference type="InterPro" id="IPR055247">
    <property type="entry name" value="InsJ-like_HTH"/>
</dbReference>
<dbReference type="GO" id="GO:0043565">
    <property type="term" value="F:sequence-specific DNA binding"/>
    <property type="evidence" value="ECO:0007669"/>
    <property type="project" value="InterPro"/>
</dbReference>
<proteinExistence type="predicted"/>
<sequence length="49" mass="5613">MVEEYLAGRLRMREAARRAGVGHTTMESWISRYRSEGISALEENGNRSK</sequence>
<dbReference type="Proteomes" id="UP000434475">
    <property type="component" value="Unassembled WGS sequence"/>
</dbReference>
<dbReference type="Pfam" id="PF13518">
    <property type="entry name" value="HTH_28"/>
    <property type="match status" value="1"/>
</dbReference>
<evidence type="ECO:0000313" key="3">
    <source>
        <dbReference type="Proteomes" id="UP000434475"/>
    </source>
</evidence>
<feature type="domain" description="Insertion element IS150 protein InsJ-like helix-turn-helix" evidence="1">
    <location>
        <begin position="1"/>
        <end position="42"/>
    </location>
</feature>
<dbReference type="InterPro" id="IPR010921">
    <property type="entry name" value="Trp_repressor/repl_initiator"/>
</dbReference>